<dbReference type="InterPro" id="IPR003358">
    <property type="entry name" value="tRNA_(Gua-N-7)_MeTrfase_Trmb"/>
</dbReference>
<comment type="similarity">
    <text evidence="7">Belongs to the class I-like SAM-binding methyltransferase superfamily. TrmB family.</text>
</comment>
<dbReference type="PANTHER" id="PTHR23417:SF14">
    <property type="entry name" value="PENTACOTRIPEPTIDE-REPEAT REGION OF PRORP DOMAIN-CONTAINING PROTEIN"/>
    <property type="match status" value="1"/>
</dbReference>
<dbReference type="SUPFAM" id="SSF53335">
    <property type="entry name" value="S-adenosyl-L-methionine-dependent methyltransferases"/>
    <property type="match status" value="1"/>
</dbReference>
<comment type="function">
    <text evidence="2 7">Catalyzes the formation of N(7)-methylguanine at position 46 (m7G46) in tRNA.</text>
</comment>
<comment type="catalytic activity">
    <reaction evidence="1 7">
        <text>guanosine(46) in tRNA + S-adenosyl-L-methionine = N(7)-methylguanosine(46) in tRNA + S-adenosyl-L-homocysteine</text>
        <dbReference type="Rhea" id="RHEA:42708"/>
        <dbReference type="Rhea" id="RHEA-COMP:10188"/>
        <dbReference type="Rhea" id="RHEA-COMP:10189"/>
        <dbReference type="ChEBI" id="CHEBI:57856"/>
        <dbReference type="ChEBI" id="CHEBI:59789"/>
        <dbReference type="ChEBI" id="CHEBI:74269"/>
        <dbReference type="ChEBI" id="CHEBI:74480"/>
        <dbReference type="EC" id="2.1.1.33"/>
    </reaction>
</comment>
<evidence type="ECO:0000256" key="2">
    <source>
        <dbReference type="ARBA" id="ARBA00003015"/>
    </source>
</evidence>
<evidence type="ECO:0000313" key="8">
    <source>
        <dbReference type="EMBL" id="MBC8547549.1"/>
    </source>
</evidence>
<reference evidence="8" key="1">
    <citation type="submission" date="2020-08" db="EMBL/GenBank/DDBJ databases">
        <title>Genome public.</title>
        <authorList>
            <person name="Liu C."/>
            <person name="Sun Q."/>
        </authorList>
    </citation>
    <scope>NUCLEOTIDE SEQUENCE</scope>
    <source>
        <strain evidence="8">NSJ-31</strain>
    </source>
</reference>
<keyword evidence="4 7" id="KW-0808">Transferase</keyword>
<evidence type="ECO:0000256" key="1">
    <source>
        <dbReference type="ARBA" id="ARBA00000142"/>
    </source>
</evidence>
<dbReference type="RefSeq" id="WP_249283586.1">
    <property type="nucleotide sequence ID" value="NZ_JACRST010000023.1"/>
</dbReference>
<sequence>MRIRRKPWARPELEACPFYTEHPAEYAGRWNEWFGNGKPIRVELGCGKGGFISQQAVNDPDNNYIGVDLIDAMLGLAKRNVERAYAEVGREPDNVRLVTLDIERLFLMFREGEDVIDRIYINFCNPWPRPKQHKKRLTHTRQLMTYRRFLKPGGEIWFKTDSDMLFDASLRYFAEAGFTQVYLTRDLHASGFTGSIPTEHERMFTEEGIPTKFVIMRRDELPGAETE</sequence>
<dbReference type="NCBIfam" id="NF001080">
    <property type="entry name" value="PRK00121.2-2"/>
    <property type="match status" value="1"/>
</dbReference>
<evidence type="ECO:0000256" key="5">
    <source>
        <dbReference type="ARBA" id="ARBA00022691"/>
    </source>
</evidence>
<dbReference type="Proteomes" id="UP000653127">
    <property type="component" value="Unassembled WGS sequence"/>
</dbReference>
<dbReference type="GO" id="GO:0043527">
    <property type="term" value="C:tRNA methyltransferase complex"/>
    <property type="evidence" value="ECO:0007669"/>
    <property type="project" value="TreeGrafter"/>
</dbReference>
<evidence type="ECO:0000313" key="9">
    <source>
        <dbReference type="Proteomes" id="UP000653127"/>
    </source>
</evidence>
<dbReference type="GO" id="GO:0008176">
    <property type="term" value="F:tRNA (guanine(46)-N7)-methyltransferase activity"/>
    <property type="evidence" value="ECO:0007669"/>
    <property type="project" value="UniProtKB-UniRule"/>
</dbReference>
<evidence type="ECO:0000256" key="6">
    <source>
        <dbReference type="ARBA" id="ARBA00022694"/>
    </source>
</evidence>
<feature type="binding site" evidence="7">
    <location>
        <position position="68"/>
    </location>
    <ligand>
        <name>S-adenosyl-L-methionine</name>
        <dbReference type="ChEBI" id="CHEBI:59789"/>
    </ligand>
</feature>
<dbReference type="PANTHER" id="PTHR23417">
    <property type="entry name" value="3-DEOXY-D-MANNO-OCTULOSONIC-ACID TRANSFERASE/TRNA GUANINE-N 7 - -METHYLTRANSFERASE"/>
    <property type="match status" value="1"/>
</dbReference>
<comment type="caution">
    <text evidence="8">The sequence shown here is derived from an EMBL/GenBank/DDBJ whole genome shotgun (WGS) entry which is preliminary data.</text>
</comment>
<dbReference type="Pfam" id="PF02390">
    <property type="entry name" value="Methyltransf_4"/>
    <property type="match status" value="1"/>
</dbReference>
<dbReference type="NCBIfam" id="TIGR00091">
    <property type="entry name" value="tRNA (guanosine(46)-N7)-methyltransferase TrmB"/>
    <property type="match status" value="1"/>
</dbReference>
<dbReference type="InterPro" id="IPR055361">
    <property type="entry name" value="tRNA_methyltr_TrmB_bact"/>
</dbReference>
<organism evidence="8 9">
    <name type="scientific">Ligaoa zhengdingensis</name>
    <dbReference type="NCBI Taxonomy" id="2763658"/>
    <lineage>
        <taxon>Bacteria</taxon>
        <taxon>Bacillati</taxon>
        <taxon>Bacillota</taxon>
        <taxon>Clostridia</taxon>
        <taxon>Eubacteriales</taxon>
        <taxon>Oscillospiraceae</taxon>
        <taxon>Ligaoa</taxon>
    </lineage>
</organism>
<feature type="binding site" evidence="7">
    <location>
        <position position="161"/>
    </location>
    <ligand>
        <name>substrate</name>
    </ligand>
</feature>
<proteinExistence type="inferred from homology"/>
<dbReference type="AlphaFoldDB" id="A0A926I4M0"/>
<keyword evidence="9" id="KW-1185">Reference proteome</keyword>
<dbReference type="Gene3D" id="3.40.50.150">
    <property type="entry name" value="Vaccinia Virus protein VP39"/>
    <property type="match status" value="1"/>
</dbReference>
<feature type="binding site" evidence="7">
    <location>
        <position position="43"/>
    </location>
    <ligand>
        <name>S-adenosyl-L-methionine</name>
        <dbReference type="ChEBI" id="CHEBI:59789"/>
    </ligand>
</feature>
<comment type="caution">
    <text evidence="7">Lacks conserved residue(s) required for the propagation of feature annotation.</text>
</comment>
<dbReference type="InterPro" id="IPR029063">
    <property type="entry name" value="SAM-dependent_MTases_sf"/>
</dbReference>
<evidence type="ECO:0000256" key="7">
    <source>
        <dbReference type="HAMAP-Rule" id="MF_01057"/>
    </source>
</evidence>
<evidence type="ECO:0000256" key="3">
    <source>
        <dbReference type="ARBA" id="ARBA00022603"/>
    </source>
</evidence>
<dbReference type="CDD" id="cd02440">
    <property type="entry name" value="AdoMet_MTases"/>
    <property type="match status" value="1"/>
</dbReference>
<feature type="binding site" evidence="7">
    <location>
        <position position="101"/>
    </location>
    <ligand>
        <name>S-adenosyl-L-methionine</name>
        <dbReference type="ChEBI" id="CHEBI:59789"/>
    </ligand>
</feature>
<comment type="pathway">
    <text evidence="7">tRNA modification; N(7)-methylguanine-tRNA biosynthesis.</text>
</comment>
<dbReference type="HAMAP" id="MF_01057">
    <property type="entry name" value="tRNA_methyltr_TrmB"/>
    <property type="match status" value="1"/>
</dbReference>
<dbReference type="EMBL" id="JACRST010000023">
    <property type="protein sequence ID" value="MBC8547549.1"/>
    <property type="molecule type" value="Genomic_DNA"/>
</dbReference>
<keyword evidence="6 7" id="KW-0819">tRNA processing</keyword>
<name>A0A926I4M0_9FIRM</name>
<keyword evidence="3 7" id="KW-0489">Methyltransferase</keyword>
<gene>
    <name evidence="7 8" type="primary">trmB</name>
    <name evidence="8" type="ORF">H8711_11490</name>
</gene>
<keyword evidence="5 7" id="KW-0949">S-adenosyl-L-methionine</keyword>
<protein>
    <recommendedName>
        <fullName evidence="7">tRNA (guanine-N(7)-)-methyltransferase</fullName>
        <ecNumber evidence="7">2.1.1.33</ecNumber>
    </recommendedName>
    <alternativeName>
        <fullName evidence="7">tRNA (guanine(46)-N(7))-methyltransferase</fullName>
    </alternativeName>
    <alternativeName>
        <fullName evidence="7">tRNA(m7G46)-methyltransferase</fullName>
    </alternativeName>
</protein>
<dbReference type="EC" id="2.1.1.33" evidence="7"/>
<dbReference type="PROSITE" id="PS51625">
    <property type="entry name" value="SAM_MT_TRMB"/>
    <property type="match status" value="1"/>
</dbReference>
<evidence type="ECO:0000256" key="4">
    <source>
        <dbReference type="ARBA" id="ARBA00022679"/>
    </source>
</evidence>
<accession>A0A926I4M0</accession>
<feature type="binding site" evidence="7">
    <location>
        <position position="125"/>
    </location>
    <ligand>
        <name>S-adenosyl-L-methionine</name>
        <dbReference type="ChEBI" id="CHEBI:59789"/>
    </ligand>
</feature>